<sequence>MSKMSSESYPEQLNPFVEDATTSKNDNRRSWNPRKMFLSRHKRTSSYATAQITISENVEREPIKSVDEKVPPSDSIHRKMSRDTTPIESKCRTSESTVRRNKRRAPLPPLIPVPCKPSSSIAAKSITDLSYCDTIELETVVTITTITATVDERNEVDQLPLLFCDLNDEES</sequence>
<evidence type="ECO:0000313" key="2">
    <source>
        <dbReference type="EMBL" id="JAJ20874.1"/>
    </source>
</evidence>
<feature type="compositionally biased region" description="Polar residues" evidence="1">
    <location>
        <begin position="1"/>
        <end position="11"/>
    </location>
</feature>
<dbReference type="EMBL" id="GDIQ01078070">
    <property type="protein sequence ID" value="JAN16667.1"/>
    <property type="molecule type" value="Transcribed_RNA"/>
</dbReference>
<dbReference type="AlphaFoldDB" id="A0A0P6DQR7"/>
<feature type="region of interest" description="Disordered" evidence="1">
    <location>
        <begin position="1"/>
        <end position="43"/>
    </location>
</feature>
<feature type="region of interest" description="Disordered" evidence="1">
    <location>
        <begin position="58"/>
        <end position="111"/>
    </location>
</feature>
<reference evidence="2" key="3">
    <citation type="submission" date="2015-10" db="EMBL/GenBank/DDBJ databases">
        <authorList>
            <person name="Gilbert D.G."/>
        </authorList>
    </citation>
    <scope>NUCLEOTIDE SEQUENCE</scope>
</reference>
<protein>
    <submittedName>
        <fullName evidence="3">Uncharacterized protein</fullName>
    </submittedName>
</protein>
<dbReference type="EMBL" id="GDIP01202528">
    <property type="protein sequence ID" value="JAJ20874.1"/>
    <property type="molecule type" value="Transcribed_RNA"/>
</dbReference>
<feature type="compositionally biased region" description="Basic and acidic residues" evidence="1">
    <location>
        <begin position="58"/>
        <end position="77"/>
    </location>
</feature>
<evidence type="ECO:0000313" key="3">
    <source>
        <dbReference type="EMBL" id="JAN16667.1"/>
    </source>
</evidence>
<organism evidence="3">
    <name type="scientific">Daphnia magna</name>
    <dbReference type="NCBI Taxonomy" id="35525"/>
    <lineage>
        <taxon>Eukaryota</taxon>
        <taxon>Metazoa</taxon>
        <taxon>Ecdysozoa</taxon>
        <taxon>Arthropoda</taxon>
        <taxon>Crustacea</taxon>
        <taxon>Branchiopoda</taxon>
        <taxon>Diplostraca</taxon>
        <taxon>Cladocera</taxon>
        <taxon>Anomopoda</taxon>
        <taxon>Daphniidae</taxon>
        <taxon>Daphnia</taxon>
    </lineage>
</organism>
<reference evidence="2" key="1">
    <citation type="submission" date="2015-10" db="EMBL/GenBank/DDBJ databases">
        <title>Daphnia magna gene sets from two clonal populations assembled and annotated with EvidentialGene.</title>
        <authorList>
            <person name="Gilbert D."/>
            <person name="Podicheti R."/>
            <person name="Orsini L."/>
            <person name="Colbourne J."/>
            <person name="Pfrender M."/>
        </authorList>
    </citation>
    <scope>NUCLEOTIDE SEQUENCE</scope>
</reference>
<reference evidence="3" key="2">
    <citation type="submission" date="2015-10" db="EMBL/GenBank/DDBJ databases">
        <title>EvidentialGene: Evidence-directed Construction of Complete mRNA Transcriptomes without Genomes.</title>
        <authorList>
            <person name="Gilbert D.G."/>
        </authorList>
    </citation>
    <scope>NUCLEOTIDE SEQUENCE</scope>
</reference>
<evidence type="ECO:0000256" key="1">
    <source>
        <dbReference type="SAM" id="MobiDB-lite"/>
    </source>
</evidence>
<accession>A0A0P6DQR7</accession>
<proteinExistence type="predicted"/>
<name>A0A0P6DQR7_9CRUS</name>